<proteinExistence type="predicted"/>
<accession>A0A5J4RJ12</accession>
<gene>
    <name evidence="1" type="ORF">EZS27_018051</name>
</gene>
<sequence>MKHIYSHFLFRKKRKTLVGESSTEEGAEISDNNFSQPKYIMRNGV</sequence>
<protein>
    <submittedName>
        <fullName evidence="1">Uncharacterized protein</fullName>
    </submittedName>
</protein>
<dbReference type="EMBL" id="SNRY01001100">
    <property type="protein sequence ID" value="KAA6333544.1"/>
    <property type="molecule type" value="Genomic_DNA"/>
</dbReference>
<comment type="caution">
    <text evidence="1">The sequence shown here is derived from an EMBL/GenBank/DDBJ whole genome shotgun (WGS) entry which is preliminary data.</text>
</comment>
<name>A0A5J4RJ12_9ZZZZ</name>
<reference evidence="1" key="1">
    <citation type="submission" date="2019-03" db="EMBL/GenBank/DDBJ databases">
        <title>Single cell metagenomics reveals metabolic interactions within the superorganism composed of flagellate Streblomastix strix and complex community of Bacteroidetes bacteria on its surface.</title>
        <authorList>
            <person name="Treitli S.C."/>
            <person name="Kolisko M."/>
            <person name="Husnik F."/>
            <person name="Keeling P."/>
            <person name="Hampl V."/>
        </authorList>
    </citation>
    <scope>NUCLEOTIDE SEQUENCE</scope>
    <source>
        <strain evidence="1">STM</strain>
    </source>
</reference>
<dbReference type="AlphaFoldDB" id="A0A5J4RJ12"/>
<evidence type="ECO:0000313" key="1">
    <source>
        <dbReference type="EMBL" id="KAA6333544.1"/>
    </source>
</evidence>
<organism evidence="1">
    <name type="scientific">termite gut metagenome</name>
    <dbReference type="NCBI Taxonomy" id="433724"/>
    <lineage>
        <taxon>unclassified sequences</taxon>
        <taxon>metagenomes</taxon>
        <taxon>organismal metagenomes</taxon>
    </lineage>
</organism>